<evidence type="ECO:0000256" key="2">
    <source>
        <dbReference type="ARBA" id="ARBA00039140"/>
    </source>
</evidence>
<dbReference type="GO" id="GO:0000156">
    <property type="term" value="F:phosphorelay response regulator activity"/>
    <property type="evidence" value="ECO:0007669"/>
    <property type="project" value="InterPro"/>
</dbReference>
<dbReference type="Pfam" id="PF01339">
    <property type="entry name" value="CheB_methylest"/>
    <property type="match status" value="1"/>
</dbReference>
<evidence type="ECO:0000256" key="3">
    <source>
        <dbReference type="ARBA" id="ARBA00048267"/>
    </source>
</evidence>
<protein>
    <recommendedName>
        <fullName evidence="2">protein-glutamate methylesterase</fullName>
        <ecNumber evidence="2">3.1.1.61</ecNumber>
    </recommendedName>
</protein>
<dbReference type="RefSeq" id="WP_160904947.1">
    <property type="nucleotide sequence ID" value="NZ_WVHS01000001.1"/>
</dbReference>
<evidence type="ECO:0000313" key="7">
    <source>
        <dbReference type="Proteomes" id="UP000451233"/>
    </source>
</evidence>
<keyword evidence="4" id="KW-0145">Chemotaxis</keyword>
<dbReference type="Proteomes" id="UP000451233">
    <property type="component" value="Unassembled WGS sequence"/>
</dbReference>
<dbReference type="InterPro" id="IPR000673">
    <property type="entry name" value="Sig_transdc_resp-reg_Me-estase"/>
</dbReference>
<gene>
    <name evidence="6" type="ORF">GS398_01365</name>
</gene>
<evidence type="ECO:0000259" key="5">
    <source>
        <dbReference type="PROSITE" id="PS50122"/>
    </source>
</evidence>
<evidence type="ECO:0000256" key="1">
    <source>
        <dbReference type="ARBA" id="ARBA00022801"/>
    </source>
</evidence>
<dbReference type="EMBL" id="WVHS01000001">
    <property type="protein sequence ID" value="MXV13933.1"/>
    <property type="molecule type" value="Genomic_DNA"/>
</dbReference>
<sequence length="184" mass="19465">MSAAKGLVIIGGSAGSLDAIIQLLAGLKNRHVPPIIIVLHRKTGDDSTLAELLSIKSPVPVKEADEKDPIRSDTIYIAPADYHLLVEQDHTISLDYSEKINYSRPSIDISFQTAAEAYGKSLTAILLSGANADGTEGLKAVKACGGRVIIQNPATAEVAYMPQHALEKAGADLVLNANEIPMVI</sequence>
<feature type="active site" evidence="4">
    <location>
        <position position="40"/>
    </location>
</feature>
<dbReference type="EC" id="3.1.1.61" evidence="2"/>
<proteinExistence type="predicted"/>
<keyword evidence="7" id="KW-1185">Reference proteome</keyword>
<dbReference type="CDD" id="cd16433">
    <property type="entry name" value="CheB"/>
    <property type="match status" value="1"/>
</dbReference>
<dbReference type="PANTHER" id="PTHR42872:SF6">
    <property type="entry name" value="PROTEIN-GLUTAMATE METHYLESTERASE_PROTEIN-GLUTAMINE GLUTAMINASE"/>
    <property type="match status" value="1"/>
</dbReference>
<keyword evidence="1 4" id="KW-0378">Hydrolase</keyword>
<accession>A0A7K1XSE3</accession>
<dbReference type="InterPro" id="IPR035909">
    <property type="entry name" value="CheB_C"/>
</dbReference>
<dbReference type="PANTHER" id="PTHR42872">
    <property type="entry name" value="PROTEIN-GLUTAMATE METHYLESTERASE/PROTEIN-GLUTAMINE GLUTAMINASE"/>
    <property type="match status" value="1"/>
</dbReference>
<dbReference type="GO" id="GO:0008984">
    <property type="term" value="F:protein-glutamate methylesterase activity"/>
    <property type="evidence" value="ECO:0007669"/>
    <property type="project" value="UniProtKB-EC"/>
</dbReference>
<dbReference type="PROSITE" id="PS50122">
    <property type="entry name" value="CHEB"/>
    <property type="match status" value="1"/>
</dbReference>
<dbReference type="GO" id="GO:0006935">
    <property type="term" value="P:chemotaxis"/>
    <property type="evidence" value="ECO:0007669"/>
    <property type="project" value="UniProtKB-UniRule"/>
</dbReference>
<comment type="catalytic activity">
    <reaction evidence="3">
        <text>[protein]-L-glutamate 5-O-methyl ester + H2O = L-glutamyl-[protein] + methanol + H(+)</text>
        <dbReference type="Rhea" id="RHEA:23236"/>
        <dbReference type="Rhea" id="RHEA-COMP:10208"/>
        <dbReference type="Rhea" id="RHEA-COMP:10311"/>
        <dbReference type="ChEBI" id="CHEBI:15377"/>
        <dbReference type="ChEBI" id="CHEBI:15378"/>
        <dbReference type="ChEBI" id="CHEBI:17790"/>
        <dbReference type="ChEBI" id="CHEBI:29973"/>
        <dbReference type="ChEBI" id="CHEBI:82795"/>
        <dbReference type="EC" id="3.1.1.61"/>
    </reaction>
</comment>
<feature type="active site" evidence="4">
    <location>
        <position position="13"/>
    </location>
</feature>
<feature type="active site" evidence="4">
    <location>
        <position position="133"/>
    </location>
</feature>
<dbReference type="AlphaFoldDB" id="A0A7K1XSE3"/>
<dbReference type="SUPFAM" id="SSF52738">
    <property type="entry name" value="Methylesterase CheB, C-terminal domain"/>
    <property type="match status" value="1"/>
</dbReference>
<dbReference type="GO" id="GO:0005737">
    <property type="term" value="C:cytoplasm"/>
    <property type="evidence" value="ECO:0007669"/>
    <property type="project" value="InterPro"/>
</dbReference>
<reference evidence="6 7" key="1">
    <citation type="submission" date="2019-11" db="EMBL/GenBank/DDBJ databases">
        <title>Pedobacter sp. HMF7056 Genome sequencing and assembly.</title>
        <authorList>
            <person name="Kang H."/>
            <person name="Kim H."/>
            <person name="Joh K."/>
        </authorList>
    </citation>
    <scope>NUCLEOTIDE SEQUENCE [LARGE SCALE GENOMIC DNA]</scope>
    <source>
        <strain evidence="6 7">HMF7056</strain>
    </source>
</reference>
<evidence type="ECO:0000313" key="6">
    <source>
        <dbReference type="EMBL" id="MXV13933.1"/>
    </source>
</evidence>
<dbReference type="Gene3D" id="3.40.50.180">
    <property type="entry name" value="Methylesterase CheB, C-terminal domain"/>
    <property type="match status" value="1"/>
</dbReference>
<organism evidence="6 7">
    <name type="scientific">Hufsiella ginkgonis</name>
    <dbReference type="NCBI Taxonomy" id="2695274"/>
    <lineage>
        <taxon>Bacteria</taxon>
        <taxon>Pseudomonadati</taxon>
        <taxon>Bacteroidota</taxon>
        <taxon>Sphingobacteriia</taxon>
        <taxon>Sphingobacteriales</taxon>
        <taxon>Sphingobacteriaceae</taxon>
        <taxon>Hufsiella</taxon>
    </lineage>
</organism>
<evidence type="ECO:0000256" key="4">
    <source>
        <dbReference type="PROSITE-ProRule" id="PRU00050"/>
    </source>
</evidence>
<feature type="domain" description="CheB-type methylesterase" evidence="5">
    <location>
        <begin position="1"/>
        <end position="184"/>
    </location>
</feature>
<comment type="caution">
    <text evidence="6">The sequence shown here is derived from an EMBL/GenBank/DDBJ whole genome shotgun (WGS) entry which is preliminary data.</text>
</comment>
<name>A0A7K1XSE3_9SPHI</name>